<name>A0A8I2YFG4_9AGAM</name>
<dbReference type="AlphaFoldDB" id="A0A8I2YFG4"/>
<evidence type="ECO:0000313" key="3">
    <source>
        <dbReference type="Proteomes" id="UP000683000"/>
    </source>
</evidence>
<proteinExistence type="predicted"/>
<evidence type="ECO:0000313" key="2">
    <source>
        <dbReference type="EMBL" id="KAG6370856.1"/>
    </source>
</evidence>
<evidence type="ECO:0000256" key="1">
    <source>
        <dbReference type="SAM" id="MobiDB-lite"/>
    </source>
</evidence>
<dbReference type="OrthoDB" id="6755010at2759"/>
<accession>A0A8I2YFG4</accession>
<reference evidence="2" key="1">
    <citation type="submission" date="2021-03" db="EMBL/GenBank/DDBJ databases">
        <title>Evolutionary innovations through gain and loss of genes in the ectomycorrhizal Boletales.</title>
        <authorList>
            <person name="Wu G."/>
            <person name="Miyauchi S."/>
            <person name="Morin E."/>
            <person name="Yang Z.-L."/>
            <person name="Xu J."/>
            <person name="Martin F.M."/>
        </authorList>
    </citation>
    <scope>NUCLEOTIDE SEQUENCE</scope>
    <source>
        <strain evidence="2">BR01</strain>
    </source>
</reference>
<dbReference type="Proteomes" id="UP000683000">
    <property type="component" value="Unassembled WGS sequence"/>
</dbReference>
<feature type="region of interest" description="Disordered" evidence="1">
    <location>
        <begin position="1"/>
        <end position="56"/>
    </location>
</feature>
<organism evidence="2 3">
    <name type="scientific">Boletus reticuloceps</name>
    <dbReference type="NCBI Taxonomy" id="495285"/>
    <lineage>
        <taxon>Eukaryota</taxon>
        <taxon>Fungi</taxon>
        <taxon>Dikarya</taxon>
        <taxon>Basidiomycota</taxon>
        <taxon>Agaricomycotina</taxon>
        <taxon>Agaricomycetes</taxon>
        <taxon>Agaricomycetidae</taxon>
        <taxon>Boletales</taxon>
        <taxon>Boletineae</taxon>
        <taxon>Boletaceae</taxon>
        <taxon>Boletoideae</taxon>
        <taxon>Boletus</taxon>
    </lineage>
</organism>
<keyword evidence="3" id="KW-1185">Reference proteome</keyword>
<comment type="caution">
    <text evidence="2">The sequence shown here is derived from an EMBL/GenBank/DDBJ whole genome shotgun (WGS) entry which is preliminary data.</text>
</comment>
<gene>
    <name evidence="2" type="ORF">JVT61DRAFT_10877</name>
</gene>
<sequence length="326" mass="35931">MDDWTGQGYADKEDDGEEDPQSHNGSKKKGTGVPPKAKVRPKPPPPAAKPSISAYRPAVSAEQEEDFVANLLGGVDRAPILAAPMRSKKRKPSPILDSDDLVPDHSSLPASYVVIFLRGALGRTPYHQYRCRHRPRLIRVLVGCGVQAAAWRCLLSSIWGSWMPSFSEDVFDASMDFSGISMNFDFMDVDDIRVKPSLPVKKEQPPVKLNSKPVYRGATAPKKDDFIAPSWLSVYDSLSIVSKDSLGSKPTFSSKTPVNALEDDGSLRMFWLDYLEHGGKLYLVGKVKDETSNVWASACLSIQGIRHNLFVPPRSLCVVQEESEGD</sequence>
<protein>
    <submittedName>
        <fullName evidence="2">Uncharacterized protein</fullName>
    </submittedName>
</protein>
<dbReference type="Gene3D" id="2.40.50.730">
    <property type="match status" value="1"/>
</dbReference>
<dbReference type="EMBL" id="JAGFBS010000043">
    <property type="protein sequence ID" value="KAG6370856.1"/>
    <property type="molecule type" value="Genomic_DNA"/>
</dbReference>